<dbReference type="Pfam" id="PF24882">
    <property type="entry name" value="WHD_ORC2"/>
    <property type="match status" value="1"/>
</dbReference>
<evidence type="ECO:0000256" key="6">
    <source>
        <dbReference type="SAM" id="MobiDB-lite"/>
    </source>
</evidence>
<evidence type="ECO:0000259" key="7">
    <source>
        <dbReference type="Pfam" id="PF04084"/>
    </source>
</evidence>
<dbReference type="PANTHER" id="PTHR14052">
    <property type="entry name" value="ORIGIN RECOGNITION COMPLEX SUBUNIT 2"/>
    <property type="match status" value="1"/>
</dbReference>
<sequence length="546" mass="60612">MASTSRQSTRRLKVNGSSIEDRFEEDGGDEASASHLVSFLTGYDTSRTGRDVDEDEDESEDDRKDGEKSEDEEDDYEDPDEDGEIDLTPSKRNRTGLVGLPSSGRSTPRSNRSTPVKRKQTPMTGGMGGDGVASDEYGYIKTSRADAYFLSHSKSSRTSGNSYSSLVRPLSQATYESHASSARSKGKSKASIESLLAFHALKFDQWELELEEGFNLLLYGYGSKRRLINRFVKDRLAYRGHCVVVNGHFPQLGIRDILNQIDDTLGVSQNIPVPPLATSPLDRSAHRIYSYFLPPEALSSTHGSQYPTADAPLYLVIHNIDSPTLRTPRSLAILSLLACCPRIHLLASFDHIHTPLLFSTTMNDTPPHHYETGSFTGTPSPERGFNWLYHNSTTYDDYDLELTYQRLTSKAALGGISSSSVTGISEEGALQILRSVPPMALRLLKLLLSKQLASLPPEPRFHVAHPASQTSPSFAIDNDILQRLAREKFIAREEERYNALMGEFKDHGMVVEAQADAEGRTGRWVWVPLGKAAIERILETMHETEV</sequence>
<feature type="domain" description="Origin recognition complex subunit 2 RecA-like" evidence="7">
    <location>
        <begin position="192"/>
        <end position="391"/>
    </location>
</feature>
<comment type="subunit">
    <text evidence="5">Component of the origin recognition complex (ORC).</text>
</comment>
<evidence type="ECO:0000256" key="1">
    <source>
        <dbReference type="ARBA" id="ARBA00004123"/>
    </source>
</evidence>
<evidence type="ECO:0000256" key="3">
    <source>
        <dbReference type="ARBA" id="ARBA00022705"/>
    </source>
</evidence>
<dbReference type="FunCoup" id="A0A1Y1U9L4">
    <property type="interactions" value="923"/>
</dbReference>
<comment type="caution">
    <text evidence="9">The sequence shown here is derived from an EMBL/GenBank/DDBJ whole genome shotgun (WGS) entry which is preliminary data.</text>
</comment>
<evidence type="ECO:0000256" key="2">
    <source>
        <dbReference type="ARBA" id="ARBA00007421"/>
    </source>
</evidence>
<dbReference type="Pfam" id="PF04084">
    <property type="entry name" value="RecA-like_ORC2"/>
    <property type="match status" value="1"/>
</dbReference>
<evidence type="ECO:0000256" key="4">
    <source>
        <dbReference type="ARBA" id="ARBA00023242"/>
    </source>
</evidence>
<dbReference type="InterPro" id="IPR056773">
    <property type="entry name" value="WHD_ORC2"/>
</dbReference>
<dbReference type="GO" id="GO:0003688">
    <property type="term" value="F:DNA replication origin binding"/>
    <property type="evidence" value="ECO:0007669"/>
    <property type="project" value="UniProtKB-UniRule"/>
</dbReference>
<keyword evidence="3 5" id="KW-0235">DNA replication</keyword>
<comment type="similarity">
    <text evidence="2 5">Belongs to the ORC2 family.</text>
</comment>
<dbReference type="Proteomes" id="UP000193218">
    <property type="component" value="Unassembled WGS sequence"/>
</dbReference>
<proteinExistence type="inferred from homology"/>
<dbReference type="GO" id="GO:0006260">
    <property type="term" value="P:DNA replication"/>
    <property type="evidence" value="ECO:0007669"/>
    <property type="project" value="UniProtKB-UniRule"/>
</dbReference>
<keyword evidence="10" id="KW-1185">Reference proteome</keyword>
<feature type="domain" description="Origin recognition complex subunit 2 winged-helix" evidence="8">
    <location>
        <begin position="471"/>
        <end position="532"/>
    </location>
</feature>
<gene>
    <name evidence="9" type="ORF">BD324DRAFT_643262</name>
</gene>
<protein>
    <recommendedName>
        <fullName evidence="5">Origin recognition complex subunit 2</fullName>
    </recommendedName>
</protein>
<dbReference type="OrthoDB" id="346673at2759"/>
<evidence type="ECO:0000256" key="5">
    <source>
        <dbReference type="RuleBase" id="RU368084"/>
    </source>
</evidence>
<feature type="region of interest" description="Disordered" evidence="6">
    <location>
        <begin position="1"/>
        <end position="130"/>
    </location>
</feature>
<dbReference type="AlphaFoldDB" id="A0A1Y1U9L4"/>
<comment type="subcellular location">
    <subcellularLocation>
        <location evidence="1 5">Nucleus</location>
    </subcellularLocation>
</comment>
<dbReference type="InterPro" id="IPR007220">
    <property type="entry name" value="ORC2"/>
</dbReference>
<evidence type="ECO:0000259" key="8">
    <source>
        <dbReference type="Pfam" id="PF24882"/>
    </source>
</evidence>
<organism evidence="9 10">
    <name type="scientific">Kockovaella imperatae</name>
    <dbReference type="NCBI Taxonomy" id="4999"/>
    <lineage>
        <taxon>Eukaryota</taxon>
        <taxon>Fungi</taxon>
        <taxon>Dikarya</taxon>
        <taxon>Basidiomycota</taxon>
        <taxon>Agaricomycotina</taxon>
        <taxon>Tremellomycetes</taxon>
        <taxon>Tremellales</taxon>
        <taxon>Cuniculitremaceae</taxon>
        <taxon>Kockovaella</taxon>
    </lineage>
</organism>
<dbReference type="EMBL" id="NBSH01000013">
    <property type="protein sequence ID" value="ORX34721.1"/>
    <property type="molecule type" value="Genomic_DNA"/>
</dbReference>
<comment type="function">
    <text evidence="5">Component of the origin recognition complex (ORC) that binds origins of replication. DNA-binding is ATP-dependent. ORC is required to assemble the pre-replication complex necessary to initiate DNA replication.</text>
</comment>
<name>A0A1Y1U9L4_9TREE</name>
<dbReference type="InterPro" id="IPR056772">
    <property type="entry name" value="RecA-like_ORC2"/>
</dbReference>
<evidence type="ECO:0000313" key="10">
    <source>
        <dbReference type="Proteomes" id="UP000193218"/>
    </source>
</evidence>
<dbReference type="RefSeq" id="XP_021868963.1">
    <property type="nucleotide sequence ID" value="XM_022017533.1"/>
</dbReference>
<reference evidence="9 10" key="1">
    <citation type="submission" date="2017-03" db="EMBL/GenBank/DDBJ databases">
        <title>Widespread Adenine N6-methylation of Active Genes in Fungi.</title>
        <authorList>
            <consortium name="DOE Joint Genome Institute"/>
            <person name="Mondo S.J."/>
            <person name="Dannebaum R.O."/>
            <person name="Kuo R.C."/>
            <person name="Louie K.B."/>
            <person name="Bewick A.J."/>
            <person name="Labutti K."/>
            <person name="Haridas S."/>
            <person name="Kuo A."/>
            <person name="Salamov A."/>
            <person name="Ahrendt S.R."/>
            <person name="Lau R."/>
            <person name="Bowen B.P."/>
            <person name="Lipzen A."/>
            <person name="Sullivan W."/>
            <person name="Andreopoulos W.B."/>
            <person name="Clum A."/>
            <person name="Lindquist E."/>
            <person name="Daum C."/>
            <person name="Northen T.R."/>
            <person name="Ramamoorthy G."/>
            <person name="Schmitz R.J."/>
            <person name="Gryganskyi A."/>
            <person name="Culley D."/>
            <person name="Magnuson J."/>
            <person name="James T.Y."/>
            <person name="O'Malley M.A."/>
            <person name="Stajich J.E."/>
            <person name="Spatafora J.W."/>
            <person name="Visel A."/>
            <person name="Grigoriev I.V."/>
        </authorList>
    </citation>
    <scope>NUCLEOTIDE SEQUENCE [LARGE SCALE GENOMIC DNA]</scope>
    <source>
        <strain evidence="9 10">NRRL Y-17943</strain>
    </source>
</reference>
<dbReference type="STRING" id="4999.A0A1Y1U9L4"/>
<evidence type="ECO:0000313" key="9">
    <source>
        <dbReference type="EMBL" id="ORX34721.1"/>
    </source>
</evidence>
<dbReference type="InParanoid" id="A0A1Y1U9L4"/>
<dbReference type="GeneID" id="33559342"/>
<feature type="compositionally biased region" description="Polar residues" evidence="6">
    <location>
        <begin position="103"/>
        <end position="114"/>
    </location>
</feature>
<keyword evidence="4 5" id="KW-0539">Nucleus</keyword>
<dbReference type="GO" id="GO:0005664">
    <property type="term" value="C:nuclear origin of replication recognition complex"/>
    <property type="evidence" value="ECO:0007669"/>
    <property type="project" value="UniProtKB-UniRule"/>
</dbReference>
<accession>A0A1Y1U9L4</accession>
<dbReference type="PANTHER" id="PTHR14052:SF0">
    <property type="entry name" value="ORIGIN RECOGNITION COMPLEX SUBUNIT 2"/>
    <property type="match status" value="1"/>
</dbReference>
<feature type="compositionally biased region" description="Acidic residues" evidence="6">
    <location>
        <begin position="68"/>
        <end position="85"/>
    </location>
</feature>